<feature type="compositionally biased region" description="Basic and acidic residues" evidence="1">
    <location>
        <begin position="54"/>
        <end position="65"/>
    </location>
</feature>
<proteinExistence type="predicted"/>
<evidence type="ECO:0000256" key="1">
    <source>
        <dbReference type="SAM" id="MobiDB-lite"/>
    </source>
</evidence>
<dbReference type="InterPro" id="IPR035301">
    <property type="entry name" value="L1_trimer"/>
</dbReference>
<dbReference type="STRING" id="9544.ENSMMUP00000081007"/>
<keyword evidence="4" id="KW-1185">Reference proteome</keyword>
<dbReference type="Ensembl" id="ENSMMUT00000082812.1">
    <property type="protein sequence ID" value="ENSMMUP00000081007.1"/>
    <property type="gene ID" value="ENSMMUG00000062842.1"/>
</dbReference>
<accession>A0A5F8AT59</accession>
<reference evidence="3" key="4">
    <citation type="submission" date="2025-09" db="UniProtKB">
        <authorList>
            <consortium name="Ensembl"/>
        </authorList>
    </citation>
    <scope>IDENTIFICATION</scope>
    <source>
        <strain evidence="3">17573</strain>
    </source>
</reference>
<dbReference type="GeneTree" id="ENSGT00960000190362"/>
<dbReference type="AlphaFoldDB" id="A0A5F8AT59"/>
<dbReference type="Gene3D" id="1.20.5.390">
    <property type="entry name" value="L1 transposable element, trimerization domain"/>
    <property type="match status" value="1"/>
</dbReference>
<evidence type="ECO:0000313" key="3">
    <source>
        <dbReference type="Ensembl" id="ENSMMUP00000081007.1"/>
    </source>
</evidence>
<evidence type="ECO:0000259" key="2">
    <source>
        <dbReference type="Pfam" id="PF17489"/>
    </source>
</evidence>
<name>A0A5F8AT59_MACMU</name>
<dbReference type="Proteomes" id="UP000006718">
    <property type="component" value="Chromosome 6"/>
</dbReference>
<reference evidence="3" key="2">
    <citation type="submission" date="2019-01" db="EMBL/GenBank/DDBJ databases">
        <authorList>
            <person name="Graves T."/>
            <person name="Eichler E.E."/>
            <person name="Wilson R.K."/>
        </authorList>
    </citation>
    <scope>NUCLEOTIDE SEQUENCE [LARGE SCALE GENOMIC DNA]</scope>
    <source>
        <strain evidence="3">17573</strain>
    </source>
</reference>
<dbReference type="InParanoid" id="A0A5F8AT59"/>
<feature type="region of interest" description="Disordered" evidence="1">
    <location>
        <begin position="1"/>
        <end position="65"/>
    </location>
</feature>
<sequence>MGKRQGRKAGNSKNKSASPLAKECSSSPATDQSWTENDFDEMREEGFSPSNFSELKEELRTQRKETKNLEKKVEELMARVINAEKVINKMKEMKTMTREIRDKRTSFSNQLDQLEERVSVIEDQMNEMKQEEKPKEK</sequence>
<feature type="domain" description="L1 transposable element trimerization" evidence="2">
    <location>
        <begin position="112"/>
        <end position="137"/>
    </location>
</feature>
<dbReference type="SMR" id="A0A5F8AT59"/>
<dbReference type="VEuPathDB" id="HostDB:ENSMMUG00000062842"/>
<evidence type="ECO:0000313" key="4">
    <source>
        <dbReference type="Proteomes" id="UP000006718"/>
    </source>
</evidence>
<protein>
    <recommendedName>
        <fullName evidence="2">L1 transposable element trimerization domain-containing protein</fullName>
    </recommendedName>
</protein>
<reference evidence="4" key="1">
    <citation type="journal article" date="2007" name="Science">
        <title>Evolutionary and biomedical insights from the rhesus macaque genome.</title>
        <authorList>
            <person name="Gibbs R.A."/>
            <person name="Rogers J."/>
            <person name="Katze M.G."/>
            <person name="Bumgarner R."/>
            <person name="Weinstock G.M."/>
            <person name="Mardis E.R."/>
            <person name="Remington K.A."/>
            <person name="Strausberg R.L."/>
            <person name="Venter J.C."/>
            <person name="Wilson R.K."/>
            <person name="Batzer M.A."/>
            <person name="Bustamante C.D."/>
            <person name="Eichler E.E."/>
            <person name="Hahn M.W."/>
            <person name="Hardison R.C."/>
            <person name="Makova K.D."/>
            <person name="Miller W."/>
            <person name="Milosavljevic A."/>
            <person name="Palermo R.E."/>
            <person name="Siepel A."/>
            <person name="Sikela J.M."/>
            <person name="Attaway T."/>
            <person name="Bell S."/>
            <person name="Bernard K.E."/>
            <person name="Buhay C.J."/>
            <person name="Chandrabose M.N."/>
            <person name="Dao M."/>
            <person name="Davis C."/>
            <person name="Delehaunty K.D."/>
            <person name="Ding Y."/>
            <person name="Dinh H.H."/>
            <person name="Dugan-Rocha S."/>
            <person name="Fulton L.A."/>
            <person name="Gabisi R.A."/>
            <person name="Garner T.T."/>
            <person name="Godfrey J."/>
            <person name="Hawes A.C."/>
            <person name="Hernandez J."/>
            <person name="Hines S."/>
            <person name="Holder M."/>
            <person name="Hume J."/>
            <person name="Jhangiani S.N."/>
            <person name="Joshi V."/>
            <person name="Khan Z.M."/>
            <person name="Kirkness E.F."/>
            <person name="Cree A."/>
            <person name="Fowler R.G."/>
            <person name="Lee S."/>
            <person name="Lewis L.R."/>
            <person name="Li Z."/>
            <person name="Liu Y.-S."/>
            <person name="Moore S.M."/>
            <person name="Muzny D."/>
            <person name="Nazareth L.V."/>
            <person name="Ngo D.N."/>
            <person name="Okwuonu G.O."/>
            <person name="Pai G."/>
            <person name="Parker D."/>
            <person name="Paul H.A."/>
            <person name="Pfannkoch C."/>
            <person name="Pohl C.S."/>
            <person name="Rogers Y.-H.C."/>
            <person name="Ruiz S.J."/>
            <person name="Sabo A."/>
            <person name="Santibanez J."/>
            <person name="Schneider B.W."/>
            <person name="Smith S.M."/>
            <person name="Sodergren E."/>
            <person name="Svatek A.F."/>
            <person name="Utterback T.R."/>
            <person name="Vattathil S."/>
            <person name="Warren W."/>
            <person name="White C.S."/>
            <person name="Chinwalla A.T."/>
            <person name="Feng Y."/>
            <person name="Halpern A.L."/>
            <person name="Hillier L.W."/>
            <person name="Huang X."/>
            <person name="Minx P."/>
            <person name="Nelson J.O."/>
            <person name="Pepin K.H."/>
            <person name="Qin X."/>
            <person name="Sutton G.G."/>
            <person name="Venter E."/>
            <person name="Walenz B.P."/>
            <person name="Wallis J.W."/>
            <person name="Worley K.C."/>
            <person name="Yang S.-P."/>
            <person name="Jones S.M."/>
            <person name="Marra M.A."/>
            <person name="Rocchi M."/>
            <person name="Schein J.E."/>
            <person name="Baertsch R."/>
            <person name="Clarke L."/>
            <person name="Csuros M."/>
            <person name="Glasscock J."/>
            <person name="Harris R.A."/>
            <person name="Havlak P."/>
            <person name="Jackson A.R."/>
            <person name="Jiang H."/>
            <person name="Liu Y."/>
            <person name="Messina D.N."/>
            <person name="Shen Y."/>
            <person name="Song H.X.-Z."/>
            <person name="Wylie T."/>
            <person name="Zhang L."/>
            <person name="Birney E."/>
            <person name="Han K."/>
            <person name="Konkel M.K."/>
            <person name="Lee J."/>
            <person name="Smit A.F.A."/>
            <person name="Ullmer B."/>
            <person name="Wang H."/>
            <person name="Xing J."/>
            <person name="Burhans R."/>
            <person name="Cheng Z."/>
            <person name="Karro J.E."/>
            <person name="Ma J."/>
            <person name="Raney B."/>
            <person name="She X."/>
            <person name="Cox M.J."/>
            <person name="Demuth J.P."/>
            <person name="Dumas L.J."/>
            <person name="Han S.-G."/>
            <person name="Hopkins J."/>
            <person name="Karimpour-Fard A."/>
            <person name="Kim Y.H."/>
            <person name="Pollack J.R."/>
            <person name="Vinar T."/>
            <person name="Addo-Quaye C."/>
            <person name="Degenhardt J."/>
            <person name="Denby A."/>
            <person name="Hubisz M.J."/>
            <person name="Indap A."/>
            <person name="Kosiol C."/>
            <person name="Lahn B.T."/>
            <person name="Lawson H.A."/>
            <person name="Marklein A."/>
            <person name="Nielsen R."/>
            <person name="Vallender E.J."/>
            <person name="Clark A.G."/>
            <person name="Ferguson B."/>
            <person name="Hernandez R.D."/>
            <person name="Hirani K."/>
            <person name="Kehrer-Sawatzki H."/>
            <person name="Kolb J."/>
            <person name="Patil S."/>
            <person name="Pu L.-L."/>
            <person name="Ren Y."/>
            <person name="Smith D.G."/>
            <person name="Wheeler D.A."/>
            <person name="Schenck I."/>
            <person name="Ball E.V."/>
            <person name="Chen R."/>
            <person name="Cooper D.N."/>
            <person name="Giardine B."/>
            <person name="Hsu F."/>
            <person name="Kent W.J."/>
            <person name="Lesk A."/>
            <person name="Nelson D.L."/>
            <person name="O'brien W.E."/>
            <person name="Pruefer K."/>
            <person name="Stenson P.D."/>
            <person name="Wallace J.C."/>
            <person name="Ke H."/>
            <person name="Liu X.-M."/>
            <person name="Wang P."/>
            <person name="Xiang A.P."/>
            <person name="Yang F."/>
            <person name="Barber G.P."/>
            <person name="Haussler D."/>
            <person name="Karolchik D."/>
            <person name="Kern A.D."/>
            <person name="Kuhn R.M."/>
            <person name="Smith K.E."/>
            <person name="Zwieg A.S."/>
        </authorList>
    </citation>
    <scope>NUCLEOTIDE SEQUENCE [LARGE SCALE GENOMIC DNA]</scope>
    <source>
        <strain evidence="4">17573</strain>
    </source>
</reference>
<feature type="compositionally biased region" description="Polar residues" evidence="1">
    <location>
        <begin position="24"/>
        <end position="36"/>
    </location>
</feature>
<dbReference type="Pfam" id="PF17489">
    <property type="entry name" value="Tnp_22_trimer"/>
    <property type="match status" value="1"/>
</dbReference>
<reference evidence="3" key="3">
    <citation type="submission" date="2025-08" db="UniProtKB">
        <authorList>
            <consortium name="Ensembl"/>
        </authorList>
    </citation>
    <scope>IDENTIFICATION</scope>
    <source>
        <strain evidence="3">17573</strain>
    </source>
</reference>
<organism evidence="3 4">
    <name type="scientific">Macaca mulatta</name>
    <name type="common">Rhesus macaque</name>
    <dbReference type="NCBI Taxonomy" id="9544"/>
    <lineage>
        <taxon>Eukaryota</taxon>
        <taxon>Metazoa</taxon>
        <taxon>Chordata</taxon>
        <taxon>Craniata</taxon>
        <taxon>Vertebrata</taxon>
        <taxon>Euteleostomi</taxon>
        <taxon>Mammalia</taxon>
        <taxon>Eutheria</taxon>
        <taxon>Euarchontoglires</taxon>
        <taxon>Primates</taxon>
        <taxon>Haplorrhini</taxon>
        <taxon>Catarrhini</taxon>
        <taxon>Cercopithecidae</taxon>
        <taxon>Cercopithecinae</taxon>
        <taxon>Macaca</taxon>
    </lineage>
</organism>